<dbReference type="GO" id="GO:0003677">
    <property type="term" value="F:DNA binding"/>
    <property type="evidence" value="ECO:0007669"/>
    <property type="project" value="UniProtKB-KW"/>
</dbReference>
<gene>
    <name evidence="5" type="ORF">RM540_04020</name>
</gene>
<dbReference type="InterPro" id="IPR000843">
    <property type="entry name" value="HTH_LacI"/>
</dbReference>
<dbReference type="InterPro" id="IPR028082">
    <property type="entry name" value="Peripla_BP_I"/>
</dbReference>
<comment type="caution">
    <text evidence="5">The sequence shown here is derived from an EMBL/GenBank/DDBJ whole genome shotgun (WGS) entry which is preliminary data.</text>
</comment>
<dbReference type="PANTHER" id="PTHR30146:SF109">
    <property type="entry name" value="HTH-TYPE TRANSCRIPTIONAL REGULATOR GALS"/>
    <property type="match status" value="1"/>
</dbReference>
<dbReference type="CDD" id="cd01392">
    <property type="entry name" value="HTH_LacI"/>
    <property type="match status" value="1"/>
</dbReference>
<dbReference type="Gene3D" id="1.10.260.40">
    <property type="entry name" value="lambda repressor-like DNA-binding domains"/>
    <property type="match status" value="1"/>
</dbReference>
<proteinExistence type="predicted"/>
<dbReference type="Pfam" id="PF13377">
    <property type="entry name" value="Peripla_BP_3"/>
    <property type="match status" value="1"/>
</dbReference>
<dbReference type="RefSeq" id="WP_311662243.1">
    <property type="nucleotide sequence ID" value="NZ_JAVRHT010000006.1"/>
</dbReference>
<evidence type="ECO:0000256" key="2">
    <source>
        <dbReference type="ARBA" id="ARBA00023125"/>
    </source>
</evidence>
<dbReference type="Proteomes" id="UP001267426">
    <property type="component" value="Unassembled WGS sequence"/>
</dbReference>
<dbReference type="SMART" id="SM00354">
    <property type="entry name" value="HTH_LACI"/>
    <property type="match status" value="1"/>
</dbReference>
<dbReference type="InterPro" id="IPR046335">
    <property type="entry name" value="LacI/GalR-like_sensor"/>
</dbReference>
<evidence type="ECO:0000259" key="4">
    <source>
        <dbReference type="PROSITE" id="PS50932"/>
    </source>
</evidence>
<protein>
    <submittedName>
        <fullName evidence="5">LacI family DNA-binding transcriptional regulator</fullName>
    </submittedName>
</protein>
<keyword evidence="3" id="KW-0804">Transcription</keyword>
<dbReference type="SUPFAM" id="SSF47413">
    <property type="entry name" value="lambda repressor-like DNA-binding domains"/>
    <property type="match status" value="1"/>
</dbReference>
<feature type="domain" description="HTH lacI-type" evidence="4">
    <location>
        <begin position="5"/>
        <end position="62"/>
    </location>
</feature>
<evidence type="ECO:0000313" key="6">
    <source>
        <dbReference type="Proteomes" id="UP001267426"/>
    </source>
</evidence>
<dbReference type="SUPFAM" id="SSF53822">
    <property type="entry name" value="Periplasmic binding protein-like I"/>
    <property type="match status" value="1"/>
</dbReference>
<keyword evidence="2 5" id="KW-0238">DNA-binding</keyword>
<evidence type="ECO:0000313" key="5">
    <source>
        <dbReference type="EMBL" id="MDT0630906.1"/>
    </source>
</evidence>
<dbReference type="Gene3D" id="3.40.50.2300">
    <property type="match status" value="2"/>
</dbReference>
<dbReference type="PROSITE" id="PS00356">
    <property type="entry name" value="HTH_LACI_1"/>
    <property type="match status" value="1"/>
</dbReference>
<dbReference type="PANTHER" id="PTHR30146">
    <property type="entry name" value="LACI-RELATED TRANSCRIPTIONAL REPRESSOR"/>
    <property type="match status" value="1"/>
</dbReference>
<keyword evidence="6" id="KW-1185">Reference proteome</keyword>
<accession>A0ABU3BNW6</accession>
<dbReference type="PROSITE" id="PS50932">
    <property type="entry name" value="HTH_LACI_2"/>
    <property type="match status" value="1"/>
</dbReference>
<keyword evidence="1" id="KW-0805">Transcription regulation</keyword>
<dbReference type="CDD" id="cd06267">
    <property type="entry name" value="PBP1_LacI_sugar_binding-like"/>
    <property type="match status" value="1"/>
</dbReference>
<sequence length="349" mass="37366">MAKRVTVLDVAEAAGVSTGTVSAVINARSSVRDTTRQQVMDAIRDLEYRLPRSSPLARRASEDGAERPRSVGVIIKEADNPFYADVLLGVRAALEESGAHLLLGTSEGSFEEEGRLIQAFRERHADGVIVAPVLDEHVDLSHLFTLRRTGFPFVLLGDVHGLQAASVTVDNVKASKAAVRHLIEGGHERIVHVSGPQYSQHSRDRVAGVKEAFSESPLQFHDDVVVPGGARLEDGYRVALDVFGGDAGRGGERPTAITCFNDLVAMGALRALAELGLSVPGDVSVVGYDDIQMAAYLATPLTTVRVPTREMGRRAAALLDLQLSSDAPAPPERVVLDAELVERASTRSL</sequence>
<dbReference type="InterPro" id="IPR010982">
    <property type="entry name" value="Lambda_DNA-bd_dom_sf"/>
</dbReference>
<organism evidence="5 6">
    <name type="scientific">Rubrivirga litoralis</name>
    <dbReference type="NCBI Taxonomy" id="3075598"/>
    <lineage>
        <taxon>Bacteria</taxon>
        <taxon>Pseudomonadati</taxon>
        <taxon>Rhodothermota</taxon>
        <taxon>Rhodothermia</taxon>
        <taxon>Rhodothermales</taxon>
        <taxon>Rubricoccaceae</taxon>
        <taxon>Rubrivirga</taxon>
    </lineage>
</organism>
<name>A0ABU3BNW6_9BACT</name>
<evidence type="ECO:0000256" key="1">
    <source>
        <dbReference type="ARBA" id="ARBA00023015"/>
    </source>
</evidence>
<reference evidence="5 6" key="1">
    <citation type="submission" date="2023-09" db="EMBL/GenBank/DDBJ databases">
        <authorList>
            <person name="Rey-Velasco X."/>
        </authorList>
    </citation>
    <scope>NUCLEOTIDE SEQUENCE [LARGE SCALE GENOMIC DNA]</scope>
    <source>
        <strain evidence="5 6">F394</strain>
    </source>
</reference>
<dbReference type="EMBL" id="JAVRHT010000006">
    <property type="protein sequence ID" value="MDT0630906.1"/>
    <property type="molecule type" value="Genomic_DNA"/>
</dbReference>
<dbReference type="Pfam" id="PF00356">
    <property type="entry name" value="LacI"/>
    <property type="match status" value="1"/>
</dbReference>
<evidence type="ECO:0000256" key="3">
    <source>
        <dbReference type="ARBA" id="ARBA00023163"/>
    </source>
</evidence>